<dbReference type="EMBL" id="SPDQ01000013">
    <property type="protein sequence ID" value="TFH80889.1"/>
    <property type="molecule type" value="Genomic_DNA"/>
</dbReference>
<dbReference type="AlphaFoldDB" id="A0A4Y8VK81"/>
<keyword evidence="1" id="KW-1133">Transmembrane helix</keyword>
<dbReference type="Proteomes" id="UP000297555">
    <property type="component" value="Unassembled WGS sequence"/>
</dbReference>
<evidence type="ECO:0000256" key="1">
    <source>
        <dbReference type="SAM" id="Phobius"/>
    </source>
</evidence>
<organism evidence="2 3">
    <name type="scientific">Pseudomonas kribbensis</name>
    <dbReference type="NCBI Taxonomy" id="1628086"/>
    <lineage>
        <taxon>Bacteria</taxon>
        <taxon>Pseudomonadati</taxon>
        <taxon>Pseudomonadota</taxon>
        <taxon>Gammaproteobacteria</taxon>
        <taxon>Pseudomonadales</taxon>
        <taxon>Pseudomonadaceae</taxon>
        <taxon>Pseudomonas</taxon>
    </lineage>
</organism>
<sequence length="102" mass="11349">MCNSENSMVAALFKYRHGVGVALLVAALINGYFQFNGSWGRFFTVLAVQLWFAQGVYCYFCGASISIAPGGLGRDADPEWRAALAVFAFVLYAVFFFLDYQY</sequence>
<dbReference type="RefSeq" id="WP_134826427.1">
    <property type="nucleotide sequence ID" value="NZ_SPDQ01000013.1"/>
</dbReference>
<feature type="transmembrane region" description="Helical" evidence="1">
    <location>
        <begin position="80"/>
        <end position="98"/>
    </location>
</feature>
<evidence type="ECO:0000313" key="3">
    <source>
        <dbReference type="Proteomes" id="UP000297555"/>
    </source>
</evidence>
<accession>A0A4Y8VK81</accession>
<feature type="transmembrane region" description="Helical" evidence="1">
    <location>
        <begin position="45"/>
        <end position="68"/>
    </location>
</feature>
<evidence type="ECO:0000313" key="2">
    <source>
        <dbReference type="EMBL" id="TFH80889.1"/>
    </source>
</evidence>
<keyword evidence="1" id="KW-0812">Transmembrane</keyword>
<dbReference type="OrthoDB" id="6902548at2"/>
<feature type="transmembrane region" description="Helical" evidence="1">
    <location>
        <begin position="15"/>
        <end position="33"/>
    </location>
</feature>
<keyword evidence="1" id="KW-0472">Membrane</keyword>
<proteinExistence type="predicted"/>
<comment type="caution">
    <text evidence="2">The sequence shown here is derived from an EMBL/GenBank/DDBJ whole genome shotgun (WGS) entry which is preliminary data.</text>
</comment>
<name>A0A4Y8VK81_9PSED</name>
<protein>
    <submittedName>
        <fullName evidence="2">Uncharacterized protein</fullName>
    </submittedName>
</protein>
<gene>
    <name evidence="2" type="ORF">E4J90_11560</name>
</gene>
<reference evidence="2 3" key="1">
    <citation type="submission" date="2019-03" db="EMBL/GenBank/DDBJ databases">
        <title>Draft genome sequence of humic substances-degrading Pseudomonas kribbensis CHA-19 from forest soil.</title>
        <authorList>
            <person name="Kim D."/>
        </authorList>
    </citation>
    <scope>NUCLEOTIDE SEQUENCE [LARGE SCALE GENOMIC DNA]</scope>
    <source>
        <strain evidence="2 3">CHA-19</strain>
    </source>
</reference>